<proteinExistence type="predicted"/>
<dbReference type="Pfam" id="PF13247">
    <property type="entry name" value="Fer4_11"/>
    <property type="match status" value="1"/>
</dbReference>
<dbReference type="EMBL" id="CP071796">
    <property type="protein sequence ID" value="QTD45106.1"/>
    <property type="molecule type" value="Genomic_DNA"/>
</dbReference>
<keyword evidence="4" id="KW-0677">Repeat</keyword>
<dbReference type="KEGG" id="otd:J1M35_19110"/>
<dbReference type="PANTHER" id="PTHR43177:SF5">
    <property type="entry name" value="ANAEROBIC DIMETHYL SULFOXIDE REDUCTASE CHAIN B-RELATED"/>
    <property type="match status" value="1"/>
</dbReference>
<evidence type="ECO:0000256" key="2">
    <source>
        <dbReference type="ARBA" id="ARBA00022485"/>
    </source>
</evidence>
<sequence>MAEKQVINKLGVDAKARVKYAQETRDATTYNPVKPAQQFGFIHNNMDCIGCRACEIACKDKNGLPPGPRFRRVMYIEGGSFPDVFAYKVNMSCNHCAEPACLPSCPTGAIWKRADNGVVDIDSTLCIGCRRCEATCPFGAPQYDPTDNTVKKCNLCIDELEAGRKPYCVSACMMRVLDIGPIDQLRAGTYDTKAMVKGQDVPVRQVQHMANPELTNPSIVFIAHPKGKVEAPAPAPAAPAAPASKASS</sequence>
<dbReference type="GO" id="GO:0051539">
    <property type="term" value="F:4 iron, 4 sulfur cluster binding"/>
    <property type="evidence" value="ECO:0007669"/>
    <property type="project" value="UniProtKB-KW"/>
</dbReference>
<dbReference type="PANTHER" id="PTHR43177">
    <property type="entry name" value="PROTEIN NRFC"/>
    <property type="match status" value="1"/>
</dbReference>
<keyword evidence="11" id="KW-1185">Reference proteome</keyword>
<evidence type="ECO:0000256" key="3">
    <source>
        <dbReference type="ARBA" id="ARBA00022723"/>
    </source>
</evidence>
<reference evidence="10" key="1">
    <citation type="submission" date="2021-03" db="EMBL/GenBank/DDBJ databases">
        <title>Ottowia sp. 27C isolated from the cloaca of a Giant Asian pond turtle (Heosemys grandis).</title>
        <authorList>
            <person name="Spergser J."/>
            <person name="Busse H.-J."/>
        </authorList>
    </citation>
    <scope>NUCLEOTIDE SEQUENCE</scope>
    <source>
        <strain evidence="10">27C</strain>
    </source>
</reference>
<evidence type="ECO:0000256" key="4">
    <source>
        <dbReference type="ARBA" id="ARBA00022737"/>
    </source>
</evidence>
<evidence type="ECO:0000256" key="8">
    <source>
        <dbReference type="SAM" id="MobiDB-lite"/>
    </source>
</evidence>
<dbReference type="AlphaFoldDB" id="A0A975H3D0"/>
<feature type="domain" description="4Fe-4S ferredoxin-type" evidence="9">
    <location>
        <begin position="117"/>
        <end position="146"/>
    </location>
</feature>
<evidence type="ECO:0000313" key="10">
    <source>
        <dbReference type="EMBL" id="QTD45106.1"/>
    </source>
</evidence>
<evidence type="ECO:0000313" key="11">
    <source>
        <dbReference type="Proteomes" id="UP000663903"/>
    </source>
</evidence>
<dbReference type="InterPro" id="IPR050954">
    <property type="entry name" value="ET_IronSulfur_Cluster-Binding"/>
</dbReference>
<dbReference type="PROSITE" id="PS00198">
    <property type="entry name" value="4FE4S_FER_1"/>
    <property type="match status" value="1"/>
</dbReference>
<dbReference type="CDD" id="cd16371">
    <property type="entry name" value="DMSOR_beta_like"/>
    <property type="match status" value="1"/>
</dbReference>
<keyword evidence="6" id="KW-0408">Iron</keyword>
<organism evidence="10 11">
    <name type="scientific">Ottowia testudinis</name>
    <dbReference type="NCBI Taxonomy" id="2816950"/>
    <lineage>
        <taxon>Bacteria</taxon>
        <taxon>Pseudomonadati</taxon>
        <taxon>Pseudomonadota</taxon>
        <taxon>Betaproteobacteria</taxon>
        <taxon>Burkholderiales</taxon>
        <taxon>Comamonadaceae</taxon>
        <taxon>Ottowia</taxon>
    </lineage>
</organism>
<keyword evidence="3" id="KW-0479">Metal-binding</keyword>
<evidence type="ECO:0000256" key="7">
    <source>
        <dbReference type="ARBA" id="ARBA00023014"/>
    </source>
</evidence>
<feature type="region of interest" description="Disordered" evidence="8">
    <location>
        <begin position="229"/>
        <end position="248"/>
    </location>
</feature>
<feature type="domain" description="4Fe-4S ferredoxin-type" evidence="9">
    <location>
        <begin position="85"/>
        <end position="115"/>
    </location>
</feature>
<name>A0A975H3D0_9BURK</name>
<dbReference type="PROSITE" id="PS51379">
    <property type="entry name" value="4FE4S_FER_2"/>
    <property type="match status" value="3"/>
</dbReference>
<keyword evidence="2" id="KW-0004">4Fe-4S</keyword>
<evidence type="ECO:0000256" key="1">
    <source>
        <dbReference type="ARBA" id="ARBA00022448"/>
    </source>
</evidence>
<dbReference type="SUPFAM" id="SSF54862">
    <property type="entry name" value="4Fe-4S ferredoxins"/>
    <property type="match status" value="1"/>
</dbReference>
<keyword evidence="1" id="KW-0813">Transport</keyword>
<dbReference type="InterPro" id="IPR017896">
    <property type="entry name" value="4Fe4S_Fe-S-bd"/>
</dbReference>
<evidence type="ECO:0000259" key="9">
    <source>
        <dbReference type="PROSITE" id="PS51379"/>
    </source>
</evidence>
<keyword evidence="7" id="KW-0411">Iron-sulfur</keyword>
<evidence type="ECO:0000256" key="6">
    <source>
        <dbReference type="ARBA" id="ARBA00023004"/>
    </source>
</evidence>
<dbReference type="InterPro" id="IPR017900">
    <property type="entry name" value="4Fe4S_Fe_S_CS"/>
</dbReference>
<accession>A0A975H3D0</accession>
<evidence type="ECO:0000256" key="5">
    <source>
        <dbReference type="ARBA" id="ARBA00022982"/>
    </source>
</evidence>
<dbReference type="RefSeq" id="WP_208008858.1">
    <property type="nucleotide sequence ID" value="NZ_CP071796.1"/>
</dbReference>
<protein>
    <submittedName>
        <fullName evidence="10">4Fe-4S dicluster domain-containing protein</fullName>
    </submittedName>
</protein>
<dbReference type="Proteomes" id="UP000663903">
    <property type="component" value="Chromosome"/>
</dbReference>
<feature type="domain" description="4Fe-4S ferredoxin-type" evidence="9">
    <location>
        <begin position="39"/>
        <end position="69"/>
    </location>
</feature>
<dbReference type="Gene3D" id="3.30.70.20">
    <property type="match status" value="2"/>
</dbReference>
<dbReference type="GO" id="GO:0046872">
    <property type="term" value="F:metal ion binding"/>
    <property type="evidence" value="ECO:0007669"/>
    <property type="project" value="UniProtKB-KW"/>
</dbReference>
<keyword evidence="5" id="KW-0249">Electron transport</keyword>
<gene>
    <name evidence="10" type="ORF">J1M35_19110</name>
</gene>